<feature type="transmembrane region" description="Helical" evidence="1">
    <location>
        <begin position="69"/>
        <end position="87"/>
    </location>
</feature>
<evidence type="ECO:0000313" key="3">
    <source>
        <dbReference type="Proteomes" id="UP000199666"/>
    </source>
</evidence>
<evidence type="ECO:0000313" key="2">
    <source>
        <dbReference type="EMBL" id="SFH38875.1"/>
    </source>
</evidence>
<feature type="transmembrane region" description="Helical" evidence="1">
    <location>
        <begin position="12"/>
        <end position="33"/>
    </location>
</feature>
<protein>
    <recommendedName>
        <fullName evidence="4">Stationary phase survival protein SurE</fullName>
    </recommendedName>
</protein>
<dbReference type="STRING" id="414048.SAMN04489864_110142"/>
<dbReference type="EMBL" id="FOPP01000010">
    <property type="protein sequence ID" value="SFH38875.1"/>
    <property type="molecule type" value="Genomic_DNA"/>
</dbReference>
<evidence type="ECO:0000256" key="1">
    <source>
        <dbReference type="SAM" id="Phobius"/>
    </source>
</evidence>
<proteinExistence type="predicted"/>
<accession>A0A1I2ZMI9</accession>
<gene>
    <name evidence="2" type="ORF">SAMN04489864_110142</name>
</gene>
<keyword evidence="3" id="KW-1185">Reference proteome</keyword>
<dbReference type="AlphaFoldDB" id="A0A1I2ZMI9"/>
<keyword evidence="1" id="KW-0472">Membrane</keyword>
<dbReference type="OrthoDB" id="797879at2"/>
<dbReference type="Proteomes" id="UP000199666">
    <property type="component" value="Unassembled WGS sequence"/>
</dbReference>
<feature type="transmembrane region" description="Helical" evidence="1">
    <location>
        <begin position="45"/>
        <end position="62"/>
    </location>
</feature>
<organism evidence="2 3">
    <name type="scientific">Pedobacter insulae</name>
    <dbReference type="NCBI Taxonomy" id="414048"/>
    <lineage>
        <taxon>Bacteria</taxon>
        <taxon>Pseudomonadati</taxon>
        <taxon>Bacteroidota</taxon>
        <taxon>Sphingobacteriia</taxon>
        <taxon>Sphingobacteriales</taxon>
        <taxon>Sphingobacteriaceae</taxon>
        <taxon>Pedobacter</taxon>
    </lineage>
</organism>
<dbReference type="RefSeq" id="WP_090996672.1">
    <property type="nucleotide sequence ID" value="NZ_FOPP01000010.1"/>
</dbReference>
<keyword evidence="1" id="KW-1133">Transmembrane helix</keyword>
<name>A0A1I2ZMI9_9SPHI</name>
<keyword evidence="1" id="KW-0812">Transmembrane</keyword>
<reference evidence="2 3" key="1">
    <citation type="submission" date="2016-10" db="EMBL/GenBank/DDBJ databases">
        <authorList>
            <person name="de Groot N.N."/>
        </authorList>
    </citation>
    <scope>NUCLEOTIDE SEQUENCE [LARGE SCALE GENOMIC DNA]</scope>
    <source>
        <strain evidence="2 3">DSM 18684</strain>
    </source>
</reference>
<sequence>MKDRISRISNTVWNGCAIGFIAPALPGVLVWFLMQNVSALKEADLLLIGCVAINAFLMNYFFKLHKENIGRGILSVTFLWAFAFFFYKVF</sequence>
<evidence type="ECO:0008006" key="4">
    <source>
        <dbReference type="Google" id="ProtNLM"/>
    </source>
</evidence>